<dbReference type="InParanoid" id="A0A1S3BBA5"/>
<proteinExistence type="predicted"/>
<reference evidence="4" key="1">
    <citation type="submission" date="2025-08" db="UniProtKB">
        <authorList>
            <consortium name="RefSeq"/>
        </authorList>
    </citation>
    <scope>IDENTIFICATION</scope>
    <source>
        <tissue evidence="4">Stem</tissue>
    </source>
</reference>
<dbReference type="PANTHER" id="PTHR35469">
    <property type="entry name" value="TRANSMEMBRANE PROTEIN"/>
    <property type="match status" value="1"/>
</dbReference>
<accession>A0A1S3BBA5</accession>
<dbReference type="AlphaFoldDB" id="A0A1S3BBA5"/>
<evidence type="ECO:0000313" key="3">
    <source>
        <dbReference type="Proteomes" id="UP001652600"/>
    </source>
</evidence>
<feature type="compositionally biased region" description="Polar residues" evidence="1">
    <location>
        <begin position="42"/>
        <end position="57"/>
    </location>
</feature>
<feature type="region of interest" description="Disordered" evidence="1">
    <location>
        <begin position="28"/>
        <end position="144"/>
    </location>
</feature>
<evidence type="ECO:0000313" key="4">
    <source>
        <dbReference type="RefSeq" id="XP_008445046.2"/>
    </source>
</evidence>
<protein>
    <submittedName>
        <fullName evidence="4">Uncharacterized protein LOC103488205</fullName>
    </submittedName>
</protein>
<evidence type="ECO:0000256" key="1">
    <source>
        <dbReference type="SAM" id="MobiDB-lite"/>
    </source>
</evidence>
<feature type="compositionally biased region" description="Polar residues" evidence="1">
    <location>
        <begin position="78"/>
        <end position="102"/>
    </location>
</feature>
<dbReference type="Proteomes" id="UP001652600">
    <property type="component" value="Chromosome 3"/>
</dbReference>
<dbReference type="Gramene" id="MELO3C011162.2.1">
    <property type="protein sequence ID" value="MELO3C011162.2.1"/>
    <property type="gene ID" value="MELO3C011162.2"/>
</dbReference>
<keyword evidence="2" id="KW-1133">Transmembrane helix</keyword>
<dbReference type="RefSeq" id="XP_008445046.2">
    <property type="nucleotide sequence ID" value="XM_008446824.3"/>
</dbReference>
<gene>
    <name evidence="4" type="primary">LOC103488205</name>
</gene>
<dbReference type="GeneID" id="103488205"/>
<feature type="transmembrane region" description="Helical" evidence="2">
    <location>
        <begin position="175"/>
        <end position="196"/>
    </location>
</feature>
<keyword evidence="2" id="KW-0472">Membrane</keyword>
<name>A0A1S3BBA5_CUCME</name>
<dbReference type="KEGG" id="cmo:103488205"/>
<keyword evidence="2" id="KW-0812">Transmembrane</keyword>
<keyword evidence="3" id="KW-1185">Reference proteome</keyword>
<organism evidence="3 4">
    <name type="scientific">Cucumis melo</name>
    <name type="common">Muskmelon</name>
    <dbReference type="NCBI Taxonomy" id="3656"/>
    <lineage>
        <taxon>Eukaryota</taxon>
        <taxon>Viridiplantae</taxon>
        <taxon>Streptophyta</taxon>
        <taxon>Embryophyta</taxon>
        <taxon>Tracheophyta</taxon>
        <taxon>Spermatophyta</taxon>
        <taxon>Magnoliopsida</taxon>
        <taxon>eudicotyledons</taxon>
        <taxon>Gunneridae</taxon>
        <taxon>Pentapetalae</taxon>
        <taxon>rosids</taxon>
        <taxon>fabids</taxon>
        <taxon>Cucurbitales</taxon>
        <taxon>Cucurbitaceae</taxon>
        <taxon>Benincaseae</taxon>
        <taxon>Cucumis</taxon>
    </lineage>
</organism>
<dbReference type="PANTHER" id="PTHR35469:SF4">
    <property type="entry name" value="TRANSMEMBRANE PROTEIN"/>
    <property type="match status" value="1"/>
</dbReference>
<sequence>MAANQREARRRRILERGSDRLALITGQIQSLPSSSASPPPYDQNTDSSSQPLISNLQDLRPPPSSDQPTVSHDKDKTVGSSLPHNDPQISVRSSTYDGTSTAPLLGKSNEIESAVASTPEDSGRAPPCFSPSEGQDAPLSTFARDQHSKPKLPLVSSFSINELSLAISESEKTRLCFSTIIAFLVVASCVKFPFLGQSVVRFLFGFRPLYLVLLTNATIVLGRLLSTKQKGFRVSDRRDSQVNPPEGQSSVEQIGKVLEASLVAQKAMGAILMDCSVFAVIVVSGLSLLQRL</sequence>
<feature type="transmembrane region" description="Helical" evidence="2">
    <location>
        <begin position="208"/>
        <end position="225"/>
    </location>
</feature>
<evidence type="ECO:0000256" key="2">
    <source>
        <dbReference type="SAM" id="Phobius"/>
    </source>
</evidence>
<dbReference type="eggNOG" id="ENOG502RZXQ">
    <property type="taxonomic scope" value="Eukaryota"/>
</dbReference>
<feature type="transmembrane region" description="Helical" evidence="2">
    <location>
        <begin position="271"/>
        <end position="289"/>
    </location>
</feature>